<sequence length="346" mass="37642">MPTRAFLLALLLIIPLSARATPSLLVDAGSYEVLHAEDAGHAWYPASVTKLMTAFVAFETLRAGQITLETDIVFSKNALAQESVESKLTPGSIMSLEDALYAMLGVSANDAAVAIAENIAGSEAKFVERMNETARRLQMTGTHFVNPEGLFHRDHVSTARDLALLAIAIDRSFPEYLPFFGLSEVQINNVKLESRNLLLTHYAGAIGLKTGFVCASGRNLVSLAERDGRRLVAIVLGATTDRERNERTARLLQSGFEGDKRGNGLKLADLPNDPSSRPEDMRMKLCSPKAAAYEQEQVKRYPMGLPGHPSYLSPATAPKRHVIRTRAAPPVTATTIPQPPPRPVTF</sequence>
<keyword evidence="13" id="KW-0645">Protease</keyword>
<evidence type="ECO:0000256" key="11">
    <source>
        <dbReference type="SAM" id="SignalP"/>
    </source>
</evidence>
<dbReference type="Proteomes" id="UP000537592">
    <property type="component" value="Unassembled WGS sequence"/>
</dbReference>
<feature type="compositionally biased region" description="Pro residues" evidence="10">
    <location>
        <begin position="337"/>
        <end position="346"/>
    </location>
</feature>
<feature type="active site" description="Acyl-ester intermediate" evidence="7">
    <location>
        <position position="47"/>
    </location>
</feature>
<evidence type="ECO:0000256" key="3">
    <source>
        <dbReference type="ARBA" id="ARBA00022801"/>
    </source>
</evidence>
<feature type="region of interest" description="Disordered" evidence="10">
    <location>
        <begin position="327"/>
        <end position="346"/>
    </location>
</feature>
<dbReference type="SUPFAM" id="SSF56601">
    <property type="entry name" value="beta-lactamase/transpeptidase-like"/>
    <property type="match status" value="1"/>
</dbReference>
<evidence type="ECO:0000256" key="4">
    <source>
        <dbReference type="ARBA" id="ARBA00022960"/>
    </source>
</evidence>
<keyword evidence="14" id="KW-1185">Reference proteome</keyword>
<dbReference type="InterPro" id="IPR001967">
    <property type="entry name" value="Peptidase_S11_N"/>
</dbReference>
<gene>
    <name evidence="13" type="ORF">FHS81_000040</name>
</gene>
<keyword evidence="6" id="KW-0961">Cell wall biogenesis/degradation</keyword>
<reference evidence="13 14" key="1">
    <citation type="submission" date="2020-08" db="EMBL/GenBank/DDBJ databases">
        <title>Genomic Encyclopedia of Type Strains, Phase IV (KMG-IV): sequencing the most valuable type-strain genomes for metagenomic binning, comparative biology and taxonomic classification.</title>
        <authorList>
            <person name="Goeker M."/>
        </authorList>
    </citation>
    <scope>NUCLEOTIDE SEQUENCE [LARGE SCALE GENOMIC DNA]</scope>
    <source>
        <strain evidence="13 14">DSM 28760</strain>
    </source>
</reference>
<dbReference type="PANTHER" id="PTHR21581:SF6">
    <property type="entry name" value="TRAFFICKING PROTEIN PARTICLE COMPLEX SUBUNIT 12"/>
    <property type="match status" value="1"/>
</dbReference>
<evidence type="ECO:0000256" key="6">
    <source>
        <dbReference type="ARBA" id="ARBA00023316"/>
    </source>
</evidence>
<feature type="region of interest" description="Disordered" evidence="10">
    <location>
        <begin position="260"/>
        <end position="281"/>
    </location>
</feature>
<dbReference type="PRINTS" id="PR00725">
    <property type="entry name" value="DADACBPTASE1"/>
</dbReference>
<dbReference type="GO" id="GO:0009252">
    <property type="term" value="P:peptidoglycan biosynthetic process"/>
    <property type="evidence" value="ECO:0007669"/>
    <property type="project" value="UniProtKB-KW"/>
</dbReference>
<name>A0A7W5Z0Y5_9HYPH</name>
<evidence type="ECO:0000256" key="8">
    <source>
        <dbReference type="PIRSR" id="PIRSR618044-2"/>
    </source>
</evidence>
<evidence type="ECO:0000256" key="1">
    <source>
        <dbReference type="ARBA" id="ARBA00007164"/>
    </source>
</evidence>
<keyword evidence="5" id="KW-0573">Peptidoglycan synthesis</keyword>
<dbReference type="GO" id="GO:0071555">
    <property type="term" value="P:cell wall organization"/>
    <property type="evidence" value="ECO:0007669"/>
    <property type="project" value="UniProtKB-KW"/>
</dbReference>
<evidence type="ECO:0000256" key="5">
    <source>
        <dbReference type="ARBA" id="ARBA00022984"/>
    </source>
</evidence>
<evidence type="ECO:0000256" key="9">
    <source>
        <dbReference type="RuleBase" id="RU004016"/>
    </source>
</evidence>
<proteinExistence type="inferred from homology"/>
<keyword evidence="2 11" id="KW-0732">Signal</keyword>
<feature type="active site" description="Proton acceptor" evidence="7">
    <location>
        <position position="50"/>
    </location>
</feature>
<dbReference type="InterPro" id="IPR018044">
    <property type="entry name" value="Peptidase_S11"/>
</dbReference>
<feature type="domain" description="Peptidase S11 D-alanyl-D-alanine carboxypeptidase A N-terminal" evidence="12">
    <location>
        <begin position="18"/>
        <end position="240"/>
    </location>
</feature>
<feature type="active site" evidence="7">
    <location>
        <position position="107"/>
    </location>
</feature>
<feature type="chain" id="PRO_5031388839" evidence="11">
    <location>
        <begin position="21"/>
        <end position="346"/>
    </location>
</feature>
<dbReference type="Pfam" id="PF00768">
    <property type="entry name" value="Peptidase_S11"/>
    <property type="match status" value="1"/>
</dbReference>
<dbReference type="GO" id="GO:0009002">
    <property type="term" value="F:serine-type D-Ala-D-Ala carboxypeptidase activity"/>
    <property type="evidence" value="ECO:0007669"/>
    <property type="project" value="UniProtKB-EC"/>
</dbReference>
<dbReference type="EC" id="3.4.16.4" evidence="13"/>
<dbReference type="GO" id="GO:0008360">
    <property type="term" value="P:regulation of cell shape"/>
    <property type="evidence" value="ECO:0007669"/>
    <property type="project" value="UniProtKB-KW"/>
</dbReference>
<keyword evidence="13" id="KW-0121">Carboxypeptidase</keyword>
<comment type="caution">
    <text evidence="13">The sequence shown here is derived from an EMBL/GenBank/DDBJ whole genome shotgun (WGS) entry which is preliminary data.</text>
</comment>
<keyword evidence="4" id="KW-0133">Cell shape</keyword>
<comment type="similarity">
    <text evidence="1 9">Belongs to the peptidase S11 family.</text>
</comment>
<evidence type="ECO:0000313" key="14">
    <source>
        <dbReference type="Proteomes" id="UP000537592"/>
    </source>
</evidence>
<evidence type="ECO:0000313" key="13">
    <source>
        <dbReference type="EMBL" id="MBB3807986.1"/>
    </source>
</evidence>
<evidence type="ECO:0000256" key="2">
    <source>
        <dbReference type="ARBA" id="ARBA00022729"/>
    </source>
</evidence>
<evidence type="ECO:0000256" key="10">
    <source>
        <dbReference type="SAM" id="MobiDB-lite"/>
    </source>
</evidence>
<keyword evidence="3 13" id="KW-0378">Hydrolase</keyword>
<organism evidence="13 14">
    <name type="scientific">Pseudochelatococcus contaminans</name>
    <dbReference type="NCBI Taxonomy" id="1538103"/>
    <lineage>
        <taxon>Bacteria</taxon>
        <taxon>Pseudomonadati</taxon>
        <taxon>Pseudomonadota</taxon>
        <taxon>Alphaproteobacteria</taxon>
        <taxon>Hyphomicrobiales</taxon>
        <taxon>Chelatococcaceae</taxon>
        <taxon>Pseudochelatococcus</taxon>
    </lineage>
</organism>
<evidence type="ECO:0000259" key="12">
    <source>
        <dbReference type="Pfam" id="PF00768"/>
    </source>
</evidence>
<feature type="signal peptide" evidence="11">
    <location>
        <begin position="1"/>
        <end position="20"/>
    </location>
</feature>
<dbReference type="InterPro" id="IPR012338">
    <property type="entry name" value="Beta-lactam/transpept-like"/>
</dbReference>
<accession>A0A7W5Z0Y5</accession>
<dbReference type="Gene3D" id="3.40.710.10">
    <property type="entry name" value="DD-peptidase/beta-lactamase superfamily"/>
    <property type="match status" value="1"/>
</dbReference>
<dbReference type="RefSeq" id="WP_183750040.1">
    <property type="nucleotide sequence ID" value="NZ_JACICC010000001.1"/>
</dbReference>
<dbReference type="PANTHER" id="PTHR21581">
    <property type="entry name" value="D-ALANYL-D-ALANINE CARBOXYPEPTIDASE"/>
    <property type="match status" value="1"/>
</dbReference>
<feature type="compositionally biased region" description="Low complexity" evidence="10">
    <location>
        <begin position="327"/>
        <end position="336"/>
    </location>
</feature>
<dbReference type="AlphaFoldDB" id="A0A7W5Z0Y5"/>
<dbReference type="EMBL" id="JACICC010000001">
    <property type="protein sequence ID" value="MBB3807986.1"/>
    <property type="molecule type" value="Genomic_DNA"/>
</dbReference>
<dbReference type="GO" id="GO:0006508">
    <property type="term" value="P:proteolysis"/>
    <property type="evidence" value="ECO:0007669"/>
    <property type="project" value="InterPro"/>
</dbReference>
<evidence type="ECO:0000256" key="7">
    <source>
        <dbReference type="PIRSR" id="PIRSR618044-1"/>
    </source>
</evidence>
<protein>
    <submittedName>
        <fullName evidence="13">D-alanyl-D-alanine carboxypeptidase</fullName>
        <ecNumber evidence="13">3.4.16.4</ecNumber>
    </submittedName>
</protein>
<feature type="binding site" evidence="8">
    <location>
        <position position="209"/>
    </location>
    <ligand>
        <name>substrate</name>
    </ligand>
</feature>